<feature type="binding site" evidence="5">
    <location>
        <position position="78"/>
    </location>
    <ligand>
        <name>chlorophyll a</name>
        <dbReference type="ChEBI" id="CHEBI:58416"/>
        <label>1</label>
    </ligand>
</feature>
<feature type="chain" id="PRO_5031001933" description="Light-harvesting complex protein" evidence="6">
    <location>
        <begin position="17"/>
        <end position="240"/>
    </location>
</feature>
<name>A0A7S0QIA1_9CRYP</name>
<evidence type="ECO:0000256" key="3">
    <source>
        <dbReference type="ARBA" id="ARBA00022531"/>
    </source>
</evidence>
<dbReference type="Pfam" id="PF00504">
    <property type="entry name" value="Chloroa_b-bind"/>
    <property type="match status" value="1"/>
</dbReference>
<keyword evidence="6" id="KW-0732">Signal</keyword>
<feature type="binding site" evidence="5">
    <location>
        <position position="90"/>
    </location>
    <ligand>
        <name>chlorophyll a</name>
        <dbReference type="ChEBI" id="CHEBI:58416"/>
        <label>1</label>
    </ligand>
</feature>
<dbReference type="EMBL" id="HBEZ01022972">
    <property type="protein sequence ID" value="CAD8635040.1"/>
    <property type="molecule type" value="Transcribed_RNA"/>
</dbReference>
<feature type="binding site" evidence="5">
    <location>
        <position position="194"/>
    </location>
    <ligand>
        <name>chlorophyll a</name>
        <dbReference type="ChEBI" id="CHEBI:58416"/>
        <label>1</label>
    </ligand>
</feature>
<evidence type="ECO:0000256" key="6">
    <source>
        <dbReference type="SAM" id="SignalP"/>
    </source>
</evidence>
<keyword evidence="2" id="KW-0150">Chloroplast</keyword>
<dbReference type="GO" id="GO:0009765">
    <property type="term" value="P:photosynthesis, light harvesting"/>
    <property type="evidence" value="ECO:0007669"/>
    <property type="project" value="InterPro"/>
</dbReference>
<dbReference type="GO" id="GO:0016020">
    <property type="term" value="C:membrane"/>
    <property type="evidence" value="ECO:0007669"/>
    <property type="project" value="InterPro"/>
</dbReference>
<dbReference type="SUPFAM" id="SSF103511">
    <property type="entry name" value="Chlorophyll a-b binding protein"/>
    <property type="match status" value="1"/>
</dbReference>
<sequence length="240" mass="25512">MLRAAILCAALASTSAFSAAPLLKAGSAVRSSGALSGMKMQAFWVKGDKSKAVPFLSRPEKLDGTLAGDVGFDPLGLSNYWDIKWMRESELKHGRICMLATAGILVQEFVHLPGAAFSKKVALEAWSSAPRGGMIQILVAIGLIELVSNRFAMTATDMFADPNRKPGNLGFDPLNLGTPANYAKYELSEVTHGRAAMLGFSGMIHQQIVSKQAVIDQLLHFKSVQPGVFKLGGAAASMGM</sequence>
<dbReference type="AlphaFoldDB" id="A0A7S0QIA1"/>
<organism evidence="7">
    <name type="scientific">Cryptomonas curvata</name>
    <dbReference type="NCBI Taxonomy" id="233186"/>
    <lineage>
        <taxon>Eukaryota</taxon>
        <taxon>Cryptophyceae</taxon>
        <taxon>Cryptomonadales</taxon>
        <taxon>Cryptomonadaceae</taxon>
        <taxon>Cryptomonas</taxon>
    </lineage>
</organism>
<evidence type="ECO:0008006" key="8">
    <source>
        <dbReference type="Google" id="ProtNLM"/>
    </source>
</evidence>
<feature type="binding site" description="axial binding residue" evidence="5">
    <location>
        <position position="95"/>
    </location>
    <ligand>
        <name>chlorophyll b</name>
        <dbReference type="ChEBI" id="CHEBI:61721"/>
        <label>1</label>
    </ligand>
    <ligandPart>
        <name>Mg</name>
        <dbReference type="ChEBI" id="CHEBI:25107"/>
    </ligandPart>
</feature>
<gene>
    <name evidence="7" type="ORF">CCUR1050_LOCUS12721</name>
</gene>
<evidence type="ECO:0000256" key="1">
    <source>
        <dbReference type="ARBA" id="ARBA00004229"/>
    </source>
</evidence>
<protein>
    <recommendedName>
        <fullName evidence="8">Light-harvesting complex protein</fullName>
    </recommendedName>
</protein>
<dbReference type="GO" id="GO:0009507">
    <property type="term" value="C:chloroplast"/>
    <property type="evidence" value="ECO:0007669"/>
    <property type="project" value="UniProtKB-SubCell"/>
</dbReference>
<keyword evidence="5" id="KW-0157">Chromophore</keyword>
<feature type="binding site" evidence="5">
    <location>
        <position position="189"/>
    </location>
    <ligand>
        <name>chlorophyll a</name>
        <dbReference type="ChEBI" id="CHEBI:58416"/>
        <label>1</label>
    </ligand>
</feature>
<evidence type="ECO:0000256" key="5">
    <source>
        <dbReference type="PIRSR" id="PIRSR601344-1"/>
    </source>
</evidence>
<keyword evidence="4" id="KW-0934">Plastid</keyword>
<dbReference type="Gene3D" id="1.10.3460.10">
    <property type="entry name" value="Chlorophyll a/b binding protein domain"/>
    <property type="match status" value="1"/>
</dbReference>
<evidence type="ECO:0000313" key="7">
    <source>
        <dbReference type="EMBL" id="CAD8635040.1"/>
    </source>
</evidence>
<dbReference type="InterPro" id="IPR022796">
    <property type="entry name" value="Chloroa_b-bind"/>
</dbReference>
<accession>A0A7S0QIA1</accession>
<feature type="binding site" evidence="5">
    <location>
        <position position="93"/>
    </location>
    <ligand>
        <name>chlorophyll a</name>
        <dbReference type="ChEBI" id="CHEBI:58416"/>
        <label>1</label>
    </ligand>
</feature>
<evidence type="ECO:0000256" key="2">
    <source>
        <dbReference type="ARBA" id="ARBA00022528"/>
    </source>
</evidence>
<feature type="signal peptide" evidence="6">
    <location>
        <begin position="1"/>
        <end position="16"/>
    </location>
</feature>
<feature type="binding site" evidence="5">
    <location>
        <position position="206"/>
    </location>
    <ligand>
        <name>chlorophyll a</name>
        <dbReference type="ChEBI" id="CHEBI:58416"/>
        <label>1</label>
    </ligand>
</feature>
<keyword evidence="3" id="KW-0602">Photosynthesis</keyword>
<dbReference type="PANTHER" id="PTHR21649">
    <property type="entry name" value="CHLOROPHYLL A/B BINDING PROTEIN"/>
    <property type="match status" value="1"/>
</dbReference>
<reference evidence="7" key="1">
    <citation type="submission" date="2021-01" db="EMBL/GenBank/DDBJ databases">
        <authorList>
            <person name="Corre E."/>
            <person name="Pelletier E."/>
            <person name="Niang G."/>
            <person name="Scheremetjew M."/>
            <person name="Finn R."/>
            <person name="Kale V."/>
            <person name="Holt S."/>
            <person name="Cochrane G."/>
            <person name="Meng A."/>
            <person name="Brown T."/>
            <person name="Cohen L."/>
        </authorList>
    </citation>
    <scope>NUCLEOTIDE SEQUENCE</scope>
    <source>
        <strain evidence="7">CCAP979/52</strain>
    </source>
</reference>
<evidence type="ECO:0000256" key="4">
    <source>
        <dbReference type="ARBA" id="ARBA00022640"/>
    </source>
</evidence>
<keyword evidence="5" id="KW-0148">Chlorophyll</keyword>
<comment type="subcellular location">
    <subcellularLocation>
        <location evidence="1">Plastid</location>
        <location evidence="1">Chloroplast</location>
    </subcellularLocation>
</comment>
<dbReference type="GO" id="GO:0016168">
    <property type="term" value="F:chlorophyll binding"/>
    <property type="evidence" value="ECO:0007669"/>
    <property type="project" value="UniProtKB-KW"/>
</dbReference>
<dbReference type="InterPro" id="IPR001344">
    <property type="entry name" value="Chloro_AB-bd_pln"/>
</dbReference>
<proteinExistence type="predicted"/>